<dbReference type="EMBL" id="QXBN01000030">
    <property type="protein sequence ID" value="RIT29571.1"/>
    <property type="molecule type" value="Genomic_DNA"/>
</dbReference>
<dbReference type="PROSITE" id="PS50901">
    <property type="entry name" value="FTSK"/>
    <property type="match status" value="1"/>
</dbReference>
<evidence type="ECO:0000313" key="7">
    <source>
        <dbReference type="Proteomes" id="UP000284557"/>
    </source>
</evidence>
<evidence type="ECO:0000313" key="6">
    <source>
        <dbReference type="EMBL" id="RIT29571.1"/>
    </source>
</evidence>
<dbReference type="PANTHER" id="PTHR22683">
    <property type="entry name" value="SPORULATION PROTEIN RELATED"/>
    <property type="match status" value="1"/>
</dbReference>
<proteinExistence type="predicted"/>
<feature type="region of interest" description="Disordered" evidence="4">
    <location>
        <begin position="709"/>
        <end position="745"/>
    </location>
</feature>
<feature type="binding site" evidence="3">
    <location>
        <begin position="351"/>
        <end position="358"/>
    </location>
    <ligand>
        <name>ATP</name>
        <dbReference type="ChEBI" id="CHEBI:30616"/>
    </ligand>
</feature>
<reference evidence="6 7" key="1">
    <citation type="submission" date="2018-08" db="EMBL/GenBank/DDBJ databases">
        <title>Linezolid Resistance in Mycobacterium abscessus: MIC Distribution and Comprehensive Investigation of Resistance Mechanisms.</title>
        <authorList>
            <person name="Ye M."/>
            <person name="Xu L."/>
            <person name="Zou Y."/>
            <person name="Li B."/>
            <person name="Guo Q."/>
            <person name="Zhang Y."/>
            <person name="Zhan M."/>
            <person name="Xu B."/>
            <person name="Yu F."/>
            <person name="Zhang Z."/>
            <person name="Chu H."/>
        </authorList>
    </citation>
    <scope>NUCLEOTIDE SEQUENCE [LARGE SCALE GENOMIC DNA]</scope>
    <source>
        <strain evidence="6 7">G143</strain>
    </source>
</reference>
<evidence type="ECO:0000256" key="1">
    <source>
        <dbReference type="ARBA" id="ARBA00022741"/>
    </source>
</evidence>
<organism evidence="6 7">
    <name type="scientific">Mycobacteroides abscessus</name>
    <dbReference type="NCBI Taxonomy" id="36809"/>
    <lineage>
        <taxon>Bacteria</taxon>
        <taxon>Bacillati</taxon>
        <taxon>Actinomycetota</taxon>
        <taxon>Actinomycetes</taxon>
        <taxon>Mycobacteriales</taxon>
        <taxon>Mycobacteriaceae</taxon>
        <taxon>Mycobacteroides</taxon>
    </lineage>
</organism>
<feature type="domain" description="FtsK" evidence="5">
    <location>
        <begin position="334"/>
        <end position="519"/>
    </location>
</feature>
<accession>A0ABD7HIB3</accession>
<keyword evidence="2 3" id="KW-0067">ATP-binding</keyword>
<dbReference type="InterPro" id="IPR027417">
    <property type="entry name" value="P-loop_NTPase"/>
</dbReference>
<feature type="compositionally biased region" description="Basic and acidic residues" evidence="4">
    <location>
        <begin position="18"/>
        <end position="36"/>
    </location>
</feature>
<keyword evidence="6" id="KW-0132">Cell division</keyword>
<keyword evidence="1 3" id="KW-0547">Nucleotide-binding</keyword>
<feature type="compositionally biased region" description="Basic and acidic residues" evidence="4">
    <location>
        <begin position="719"/>
        <end position="734"/>
    </location>
</feature>
<keyword evidence="6" id="KW-0131">Cell cycle</keyword>
<gene>
    <name evidence="6" type="ORF">D2E76_24955</name>
</gene>
<dbReference type="Gene3D" id="3.40.50.300">
    <property type="entry name" value="P-loop containing nucleotide triphosphate hydrolases"/>
    <property type="match status" value="1"/>
</dbReference>
<dbReference type="GO" id="GO:0005524">
    <property type="term" value="F:ATP binding"/>
    <property type="evidence" value="ECO:0007669"/>
    <property type="project" value="UniProtKB-UniRule"/>
</dbReference>
<dbReference type="SUPFAM" id="SSF52540">
    <property type="entry name" value="P-loop containing nucleoside triphosphate hydrolases"/>
    <property type="match status" value="1"/>
</dbReference>
<dbReference type="GO" id="GO:0051301">
    <property type="term" value="P:cell division"/>
    <property type="evidence" value="ECO:0007669"/>
    <property type="project" value="UniProtKB-KW"/>
</dbReference>
<dbReference type="AlphaFoldDB" id="A0ABD7HIB3"/>
<name>A0ABD7HIB3_9MYCO</name>
<protein>
    <submittedName>
        <fullName evidence="6">Cell division protein FtsK</fullName>
    </submittedName>
</protein>
<evidence type="ECO:0000259" key="5">
    <source>
        <dbReference type="PROSITE" id="PS50901"/>
    </source>
</evidence>
<dbReference type="InterPro" id="IPR002543">
    <property type="entry name" value="FtsK_dom"/>
</dbReference>
<dbReference type="PANTHER" id="PTHR22683:SF41">
    <property type="entry name" value="DNA TRANSLOCASE FTSK"/>
    <property type="match status" value="1"/>
</dbReference>
<dbReference type="Proteomes" id="UP000284557">
    <property type="component" value="Unassembled WGS sequence"/>
</dbReference>
<feature type="region of interest" description="Disordered" evidence="4">
    <location>
        <begin position="1"/>
        <end position="36"/>
    </location>
</feature>
<evidence type="ECO:0000256" key="4">
    <source>
        <dbReference type="SAM" id="MobiDB-lite"/>
    </source>
</evidence>
<sequence length="745" mass="80590">MGVMASSNRAARRAAMARRQEQAHRDLMRRQEQAHRDLMRDADLADSEREKTLERVRTIMSKAQTDAEKAAGEVSKRFAAEERRLLGQPVTRYSGATRGLASGLVVWHWKAVAPPALAARLGVGRADAGPLAVLRPGGGLVAGDSAPDVFASLDSSLLDDADFMSWAERVAELWHGDVTERYQILGKLRDDTWFARLAESAGISDSDTDTETIRGRYGPVERKVTLVSIPSVAGVEVAQDGLEISLSHRPGDAAAKWGKGLDALRSGFSAQGMNAARLRVSDGEQGSIILSFNDAPAAFPEAIAPPPVVAPTSVADAIKAYPTLRWSFGVDARGNEISARLEKSPHIALIAETGGGKSVMAATLLESLRPFASCWIFDGKGSDHPKTLGELAGISWISKTAPEHIVGMRWLWDEMNERYAEADARKARGQAGTAFSFPPIFVLIDELPSLRGQVAKADPKDKGELFDFYVNDLLQKGRQARIHVCLVSQSLRVDAVPGWWQENISQIVFLGPVSSRSMMSDAIPESVREQVASMSARIPADAKGRGIYLARGEGGTRPVLFQSYWGFAPGTTSLDMAPTDDVKASWETSKETAENLPRLYDRVGIKVEGPEWRDRPMAELAETPTVVVADEHGVVSGMEKYDPLGNQFLGAVAVAANPNRARGRGAVVAKTANEPKVAVTPPVPAPADITAMTDDERREAIRQEAIRLGLIPDSESVEQVEKTESVEKSEENNMPRRPSAGGISL</sequence>
<evidence type="ECO:0000256" key="3">
    <source>
        <dbReference type="PROSITE-ProRule" id="PRU00289"/>
    </source>
</evidence>
<evidence type="ECO:0000256" key="2">
    <source>
        <dbReference type="ARBA" id="ARBA00022840"/>
    </source>
</evidence>
<dbReference type="InterPro" id="IPR050206">
    <property type="entry name" value="FtsK/SpoIIIE/SftA"/>
</dbReference>
<comment type="caution">
    <text evidence="6">The sequence shown here is derived from an EMBL/GenBank/DDBJ whole genome shotgun (WGS) entry which is preliminary data.</text>
</comment>